<evidence type="ECO:0000256" key="1">
    <source>
        <dbReference type="SAM" id="MobiDB-lite"/>
    </source>
</evidence>
<reference evidence="2 3" key="1">
    <citation type="submission" date="2020-02" db="EMBL/GenBank/DDBJ databases">
        <authorList>
            <person name="Ferguson B K."/>
        </authorList>
    </citation>
    <scope>NUCLEOTIDE SEQUENCE [LARGE SCALE GENOMIC DNA]</scope>
</reference>
<evidence type="ECO:0000313" key="2">
    <source>
        <dbReference type="EMBL" id="CAA9995254.1"/>
    </source>
</evidence>
<keyword evidence="3" id="KW-1185">Reference proteome</keyword>
<dbReference type="EMBL" id="CADCXU010003243">
    <property type="protein sequence ID" value="CAA9995254.1"/>
    <property type="molecule type" value="Genomic_DNA"/>
</dbReference>
<proteinExistence type="predicted"/>
<gene>
    <name evidence="2" type="ORF">NTEN_LOCUS2045</name>
</gene>
<organism evidence="2 3">
    <name type="scientific">Nesidiocoris tenuis</name>
    <dbReference type="NCBI Taxonomy" id="355587"/>
    <lineage>
        <taxon>Eukaryota</taxon>
        <taxon>Metazoa</taxon>
        <taxon>Ecdysozoa</taxon>
        <taxon>Arthropoda</taxon>
        <taxon>Hexapoda</taxon>
        <taxon>Insecta</taxon>
        <taxon>Pterygota</taxon>
        <taxon>Neoptera</taxon>
        <taxon>Paraneoptera</taxon>
        <taxon>Hemiptera</taxon>
        <taxon>Heteroptera</taxon>
        <taxon>Panheteroptera</taxon>
        <taxon>Cimicomorpha</taxon>
        <taxon>Miridae</taxon>
        <taxon>Dicyphina</taxon>
        <taxon>Nesidiocoris</taxon>
    </lineage>
</organism>
<dbReference type="Proteomes" id="UP000479000">
    <property type="component" value="Unassembled WGS sequence"/>
</dbReference>
<accession>A0A6H5FZC6</accession>
<dbReference type="AlphaFoldDB" id="A0A6H5FZC6"/>
<feature type="region of interest" description="Disordered" evidence="1">
    <location>
        <begin position="1"/>
        <end position="22"/>
    </location>
</feature>
<name>A0A6H5FZC6_9HEMI</name>
<evidence type="ECO:0000313" key="3">
    <source>
        <dbReference type="Proteomes" id="UP000479000"/>
    </source>
</evidence>
<protein>
    <submittedName>
        <fullName evidence="2">Uncharacterized protein</fullName>
    </submittedName>
</protein>
<sequence>MGNSTTHTSFSRNENHTEVASQTEVACNTKVGHETEIASKARFSSQTQVENKTIFENLYKRIEWSIRSQLLAMKEPSYDHQQFLCIGAVRCANTSYADFIAQFQNSVRKLTAASSRTSNQNAKKGMDFLRSAERYSYRTNNNLVPNHLMNRVSWSKWKYWNRPKIENRNGASEKTFSYTPEQVISARQNLLANFLKKYARNLTKYT</sequence>
<feature type="non-terminal residue" evidence="2">
    <location>
        <position position="206"/>
    </location>
</feature>